<dbReference type="PRINTS" id="PR00157">
    <property type="entry name" value="PLASTOCYANIN"/>
</dbReference>
<feature type="binding site" evidence="5">
    <location>
        <position position="216"/>
    </location>
    <ligand>
        <name>Cu cation</name>
        <dbReference type="ChEBI" id="CHEBI:23378"/>
    </ligand>
</feature>
<evidence type="ECO:0000313" key="8">
    <source>
        <dbReference type="EMBL" id="KAB1189241.1"/>
    </source>
</evidence>
<dbReference type="Gene3D" id="2.60.40.420">
    <property type="entry name" value="Cupredoxins - blue copper proteins"/>
    <property type="match status" value="1"/>
</dbReference>
<dbReference type="InterPro" id="IPR002387">
    <property type="entry name" value="Plastocyanin"/>
</dbReference>
<sequence length="297" mass="31669">MGTAVAQSDENGEDDSTPDNGNSGGGPEPNELDPIFGYASAEPNPCSGESGEDCFEAFKQPVRPAHEVELHIDLPEELFAFTAPGVLDEDTIAEINAAAADGVVEAGELSDPTAEVTAPTPEGDVTLTVEELATLLAESTAFHYEPTGLTVEPGDVVIYSAETPDHGVSAYHERHGRQNRVPEGVGPISSPLVPVGGYWLYKFETPGVYDFYCPPHQIFGMVSRVVVTDGDVPELSIEETGRPPEEMNVLPLFLQGLDPNLPSEAAVFETEALTPENIVSEGRVSWETVVEEYRGGA</sequence>
<comment type="caution">
    <text evidence="8">The sequence shown here is derived from an EMBL/GenBank/DDBJ whole genome shotgun (WGS) entry which is preliminary data.</text>
</comment>
<evidence type="ECO:0000256" key="3">
    <source>
        <dbReference type="ARBA" id="ARBA00022982"/>
    </source>
</evidence>
<feature type="domain" description="Blue (type 1) copper" evidence="7">
    <location>
        <begin position="137"/>
        <end position="227"/>
    </location>
</feature>
<evidence type="ECO:0000256" key="2">
    <source>
        <dbReference type="ARBA" id="ARBA00022723"/>
    </source>
</evidence>
<evidence type="ECO:0000259" key="7">
    <source>
        <dbReference type="Pfam" id="PF00127"/>
    </source>
</evidence>
<reference evidence="8" key="1">
    <citation type="submission" date="2019-09" db="EMBL/GenBank/DDBJ databases">
        <title>Genomic analysis of Haloferax sp. CBA1149.</title>
        <authorList>
            <person name="Roh S.W."/>
        </authorList>
    </citation>
    <scope>NUCLEOTIDE SEQUENCE</scope>
    <source>
        <strain evidence="8">CBA1149</strain>
    </source>
</reference>
<organism evidence="8">
    <name type="scientific">Haloferax sp. CBA1149</name>
    <dbReference type="NCBI Taxonomy" id="2650753"/>
    <lineage>
        <taxon>Archaea</taxon>
        <taxon>Methanobacteriati</taxon>
        <taxon>Methanobacteriota</taxon>
        <taxon>Stenosarchaea group</taxon>
        <taxon>Halobacteria</taxon>
        <taxon>Halobacteriales</taxon>
        <taxon>Haloferacaceae</taxon>
        <taxon>Haloferax</taxon>
    </lineage>
</organism>
<feature type="region of interest" description="Disordered" evidence="6">
    <location>
        <begin position="1"/>
        <end position="52"/>
    </location>
</feature>
<keyword evidence="1" id="KW-0813">Transport</keyword>
<dbReference type="InterPro" id="IPR028871">
    <property type="entry name" value="BlueCu_1_BS"/>
</dbReference>
<feature type="binding site" evidence="5">
    <location>
        <position position="213"/>
    </location>
    <ligand>
        <name>Cu cation</name>
        <dbReference type="ChEBI" id="CHEBI:23378"/>
    </ligand>
</feature>
<evidence type="ECO:0000256" key="4">
    <source>
        <dbReference type="ARBA" id="ARBA00023008"/>
    </source>
</evidence>
<comment type="cofactor">
    <cofactor evidence="5">
        <name>Cu(2+)</name>
        <dbReference type="ChEBI" id="CHEBI:29036"/>
    </cofactor>
    <text evidence="5">The crystal structure with reduced Cu(1+) has also been determined.</text>
</comment>
<feature type="binding site" evidence="5">
    <location>
        <position position="166"/>
    </location>
    <ligand>
        <name>Cu cation</name>
        <dbReference type="ChEBI" id="CHEBI:23378"/>
    </ligand>
</feature>
<evidence type="ECO:0000256" key="6">
    <source>
        <dbReference type="SAM" id="MobiDB-lite"/>
    </source>
</evidence>
<feature type="binding site" evidence="5">
    <location>
        <position position="221"/>
    </location>
    <ligand>
        <name>Cu cation</name>
        <dbReference type="ChEBI" id="CHEBI:23378"/>
    </ligand>
</feature>
<keyword evidence="2 5" id="KW-0479">Metal-binding</keyword>
<dbReference type="SUPFAM" id="SSF49503">
    <property type="entry name" value="Cupredoxins"/>
    <property type="match status" value="1"/>
</dbReference>
<evidence type="ECO:0000256" key="5">
    <source>
        <dbReference type="PIRSR" id="PIRSR602387-1"/>
    </source>
</evidence>
<keyword evidence="4 5" id="KW-0186">Copper</keyword>
<protein>
    <recommendedName>
        <fullName evidence="7">Blue (type 1) copper domain-containing protein</fullName>
    </recommendedName>
</protein>
<dbReference type="InterPro" id="IPR008972">
    <property type="entry name" value="Cupredoxin"/>
</dbReference>
<dbReference type="EMBL" id="VZUS01000001">
    <property type="protein sequence ID" value="KAB1189241.1"/>
    <property type="molecule type" value="Genomic_DNA"/>
</dbReference>
<dbReference type="GO" id="GO:0009055">
    <property type="term" value="F:electron transfer activity"/>
    <property type="evidence" value="ECO:0007669"/>
    <property type="project" value="InterPro"/>
</dbReference>
<dbReference type="Pfam" id="PF00127">
    <property type="entry name" value="Copper-bind"/>
    <property type="match status" value="1"/>
</dbReference>
<accession>A0A643K4H5</accession>
<keyword evidence="3" id="KW-0249">Electron transport</keyword>
<gene>
    <name evidence="8" type="ORF">Hfx1149_08560</name>
</gene>
<dbReference type="InterPro" id="IPR000923">
    <property type="entry name" value="BlueCu_1"/>
</dbReference>
<proteinExistence type="predicted"/>
<dbReference type="PROSITE" id="PS00196">
    <property type="entry name" value="COPPER_BLUE"/>
    <property type="match status" value="1"/>
</dbReference>
<dbReference type="AlphaFoldDB" id="A0A643K4H5"/>
<name>A0A643K4H5_9EURY</name>
<evidence type="ECO:0000256" key="1">
    <source>
        <dbReference type="ARBA" id="ARBA00022448"/>
    </source>
</evidence>
<dbReference type="GO" id="GO:0005507">
    <property type="term" value="F:copper ion binding"/>
    <property type="evidence" value="ECO:0007669"/>
    <property type="project" value="InterPro"/>
</dbReference>